<dbReference type="InterPro" id="IPR029044">
    <property type="entry name" value="Nucleotide-diphossugar_trans"/>
</dbReference>
<dbReference type="Pfam" id="PF13641">
    <property type="entry name" value="Glyco_tranf_2_3"/>
    <property type="match status" value="1"/>
</dbReference>
<evidence type="ECO:0000313" key="2">
    <source>
        <dbReference type="EMBL" id="MDX5929885.1"/>
    </source>
</evidence>
<dbReference type="PANTHER" id="PTHR43179:SF7">
    <property type="entry name" value="RHAMNOSYLTRANSFERASE WBBL"/>
    <property type="match status" value="1"/>
</dbReference>
<proteinExistence type="predicted"/>
<dbReference type="InterPro" id="IPR001173">
    <property type="entry name" value="Glyco_trans_2-like"/>
</dbReference>
<keyword evidence="2" id="KW-0328">Glycosyltransferase</keyword>
<sequence>MRFGHNFICLNPDHIATLLDRYGSTLFDRRVNIGAWVWEMPVARPEWNAVLGGFDLIVTPSDFCRSAFAAVTSRPIETIPYVVDRASLLARRDQAASSVWVERIERARSSGRRKSDQPRIVVLFVMDASSYTARKGNDVFRTVATRMAAEAPGVFLFVLKTHSRDASARSAARIPPDTLVIDTVMDAAELVALKSAVDLYFSPHRSEGFGLNIFESLVLGVPALISSHAGAPELLGEEYPLLIPGQAREVGEERGPYRAHAIWFEPDIDAIVAALHAFPKRDSVAKSAMAETCERVAARLSLDAVGDALRRVLTERCAFGLDVSGFMPVIASPRDELQALPQVMEQRTAAHRIAEDLVRPAFSVITPTYNTDPAWLDDLYADLAAQTCPSWEWCIADDGSSKPATIAALNDLRRRDCRIKVSFTTRNGGISAATNRAVMLSSAPYVVMVDHDDRLAPGLLAAYLAETARPAPPDVLYCDEDKILSDGRRGDHFFKPDFAPEHLMSVMYVLHCLCVRKAQFLDLGGYRSAFDGAQDHDFALRAASAGASFAHVSAPLYHWRAVESSTASSVTAKPTADHAGRRAVAAHLERLGVKGVVEPGAFTGSYRVRPKLPAEPVTLLMLTRFAQGPAGTTKRVCYAEHFIDSILAHDPGAPFRLTLVIDEGGEAMASVLAKRDKRIDVLVHRRNGAPFNFAAKANFAVESATTERVVLLNDDMEALDDGWLTAILEPLELPGVGIVGGRLLYADDTVQHAGIVLGLHGAAGHLFAGSNDDYIGYNGFTHIIRNYAAVTGAFMAFRRRLFDAIGGFDERYPIDYNDVDFCLRGLEAGERVVYTPFARLRHFESRSAPRSAADTIDTERFTSRWKALIERDPYYNPNLSRHSSLCEPAVV</sequence>
<comment type="caution">
    <text evidence="2">The sequence shown here is derived from an EMBL/GenBank/DDBJ whole genome shotgun (WGS) entry which is preliminary data.</text>
</comment>
<protein>
    <submittedName>
        <fullName evidence="2">Glycosyltransferase</fullName>
        <ecNumber evidence="2">2.4.-.-</ecNumber>
    </submittedName>
</protein>
<dbReference type="SUPFAM" id="SSF53448">
    <property type="entry name" value="Nucleotide-diphospho-sugar transferases"/>
    <property type="match status" value="2"/>
</dbReference>
<gene>
    <name evidence="2" type="ORF">SIL87_03800</name>
</gene>
<dbReference type="EC" id="2.4.-.-" evidence="2"/>
<dbReference type="GO" id="GO:0016757">
    <property type="term" value="F:glycosyltransferase activity"/>
    <property type="evidence" value="ECO:0007669"/>
    <property type="project" value="UniProtKB-KW"/>
</dbReference>
<name>A0AAW9DNV0_ACIAO</name>
<evidence type="ECO:0000313" key="3">
    <source>
        <dbReference type="Proteomes" id="UP001279553"/>
    </source>
</evidence>
<accession>A0AAW9DNV0</accession>
<keyword evidence="2" id="KW-0808">Transferase</keyword>
<reference evidence="2 3" key="1">
    <citation type="submission" date="2023-11" db="EMBL/GenBank/DDBJ databases">
        <title>MicrobeMod: A computational toolkit for identifying prokaryotic methylation and restriction-modification with nanopore sequencing.</title>
        <authorList>
            <person name="Crits-Christoph A."/>
            <person name="Kang S.C."/>
            <person name="Lee H."/>
            <person name="Ostrov N."/>
        </authorList>
    </citation>
    <scope>NUCLEOTIDE SEQUENCE [LARGE SCALE GENOMIC DNA]</scope>
    <source>
        <strain evidence="2 3">DSMZ 700</strain>
    </source>
</reference>
<dbReference type="Gene3D" id="3.40.50.2000">
    <property type="entry name" value="Glycogen Phosphorylase B"/>
    <property type="match status" value="1"/>
</dbReference>
<feature type="domain" description="Glycosyltransferase 2-like" evidence="1">
    <location>
        <begin position="363"/>
        <end position="465"/>
    </location>
</feature>
<dbReference type="Pfam" id="PF00535">
    <property type="entry name" value="Glycos_transf_2"/>
    <property type="match status" value="1"/>
</dbReference>
<dbReference type="Gene3D" id="3.90.550.10">
    <property type="entry name" value="Spore Coat Polysaccharide Biosynthesis Protein SpsA, Chain A"/>
    <property type="match status" value="2"/>
</dbReference>
<dbReference type="EMBL" id="JAWXYB010000018">
    <property type="protein sequence ID" value="MDX5929885.1"/>
    <property type="molecule type" value="Genomic_DNA"/>
</dbReference>
<dbReference type="AlphaFoldDB" id="A0AAW9DNV0"/>
<organism evidence="2 3">
    <name type="scientific">Acidiphilium acidophilum</name>
    <name type="common">Thiobacillus acidophilus</name>
    <dbReference type="NCBI Taxonomy" id="76588"/>
    <lineage>
        <taxon>Bacteria</taxon>
        <taxon>Pseudomonadati</taxon>
        <taxon>Pseudomonadota</taxon>
        <taxon>Alphaproteobacteria</taxon>
        <taxon>Acetobacterales</taxon>
        <taxon>Acidocellaceae</taxon>
        <taxon>Acidiphilium</taxon>
    </lineage>
</organism>
<dbReference type="SUPFAM" id="SSF53756">
    <property type="entry name" value="UDP-Glycosyltransferase/glycogen phosphorylase"/>
    <property type="match status" value="1"/>
</dbReference>
<evidence type="ECO:0000259" key="1">
    <source>
        <dbReference type="Pfam" id="PF00535"/>
    </source>
</evidence>
<dbReference type="Proteomes" id="UP001279553">
    <property type="component" value="Unassembled WGS sequence"/>
</dbReference>
<dbReference type="PANTHER" id="PTHR43179">
    <property type="entry name" value="RHAMNOSYLTRANSFERASE WBBL"/>
    <property type="match status" value="1"/>
</dbReference>
<keyword evidence="3" id="KW-1185">Reference proteome</keyword>
<dbReference type="RefSeq" id="WP_319612868.1">
    <property type="nucleotide sequence ID" value="NZ_JAWXYB010000018.1"/>
</dbReference>
<dbReference type="Pfam" id="PF20706">
    <property type="entry name" value="GT4-conflict"/>
    <property type="match status" value="1"/>
</dbReference>